<feature type="transmembrane region" description="Helical" evidence="1">
    <location>
        <begin position="425"/>
        <end position="450"/>
    </location>
</feature>
<dbReference type="AlphaFoldDB" id="A0A6P1Y3H9"/>
<dbReference type="Proteomes" id="UP000464374">
    <property type="component" value="Chromosome"/>
</dbReference>
<feature type="transmembrane region" description="Helical" evidence="1">
    <location>
        <begin position="194"/>
        <end position="214"/>
    </location>
</feature>
<feature type="transmembrane region" description="Helical" evidence="1">
    <location>
        <begin position="546"/>
        <end position="563"/>
    </location>
</feature>
<evidence type="ECO:0000259" key="2">
    <source>
        <dbReference type="Pfam" id="PF06808"/>
    </source>
</evidence>
<keyword evidence="1" id="KW-1133">Transmembrane helix</keyword>
<feature type="transmembrane region" description="Helical" evidence="1">
    <location>
        <begin position="86"/>
        <end position="107"/>
    </location>
</feature>
<evidence type="ECO:0000313" key="3">
    <source>
        <dbReference type="EMBL" id="QHX43472.1"/>
    </source>
</evidence>
<feature type="domain" description="TRAP C4-dicarboxylate transport system permease DctM subunit" evidence="2">
    <location>
        <begin position="130"/>
        <end position="572"/>
    </location>
</feature>
<feature type="transmembrane region" description="Helical" evidence="1">
    <location>
        <begin position="456"/>
        <end position="478"/>
    </location>
</feature>
<gene>
    <name evidence="3" type="ORF">GWP43_08465</name>
</gene>
<proteinExistence type="predicted"/>
<dbReference type="Pfam" id="PF06808">
    <property type="entry name" value="DctM"/>
    <property type="match status" value="1"/>
</dbReference>
<protein>
    <submittedName>
        <fullName evidence="3">TRAP transporter permease</fullName>
    </submittedName>
</protein>
<name>A0A6P1Y3H9_9SPIR</name>
<keyword evidence="1" id="KW-0812">Transmembrane</keyword>
<feature type="transmembrane region" description="Helical" evidence="1">
    <location>
        <begin position="62"/>
        <end position="79"/>
    </location>
</feature>
<evidence type="ECO:0000256" key="1">
    <source>
        <dbReference type="SAM" id="Phobius"/>
    </source>
</evidence>
<dbReference type="EMBL" id="CP048020">
    <property type="protein sequence ID" value="QHX43472.1"/>
    <property type="molecule type" value="Genomic_DNA"/>
</dbReference>
<dbReference type="InterPro" id="IPR011853">
    <property type="entry name" value="TRAP_DctM-Dct_fused"/>
</dbReference>
<evidence type="ECO:0000313" key="4">
    <source>
        <dbReference type="Proteomes" id="UP000464374"/>
    </source>
</evidence>
<feature type="transmembrane region" description="Helical" evidence="1">
    <location>
        <begin position="119"/>
        <end position="137"/>
    </location>
</feature>
<dbReference type="KEGG" id="trz:GWP43_08465"/>
<accession>A0A6P1Y3H9</accession>
<feature type="transmembrane region" description="Helical" evidence="1">
    <location>
        <begin position="283"/>
        <end position="308"/>
    </location>
</feature>
<dbReference type="InterPro" id="IPR010656">
    <property type="entry name" value="DctM"/>
</dbReference>
<feature type="transmembrane region" description="Helical" evidence="1">
    <location>
        <begin position="575"/>
        <end position="594"/>
    </location>
</feature>
<feature type="transmembrane region" description="Helical" evidence="1">
    <location>
        <begin position="362"/>
        <end position="381"/>
    </location>
</feature>
<feature type="transmembrane region" description="Helical" evidence="1">
    <location>
        <begin position="144"/>
        <end position="165"/>
    </location>
</feature>
<dbReference type="RefSeq" id="WP_162663792.1">
    <property type="nucleotide sequence ID" value="NZ_CP048020.1"/>
</dbReference>
<sequence length="654" mass="70876">MATEKTIDQKALLEEFERESRTRNFVNPIFTKILKWTALLVTFYHLAYASGYIRPETLRHRSIHVGMILLMTFAIYPAFKRSSRKVIAWYDYILMILSVIIPVYMWVNYQAIIDRVGDANLTDVIMGTILVALVIEAARRITGWALPVIGIIFMIYALMGARQGLIPINVPGLFLHRGFKWPKLIGHLFSNTEGIYGTSVNVSSTYIFLFIVFGEIMNKCGMGKFFNDIAIGLAGHTKGDPAKVAVIAAGLLGSINGSAIANVVTTGSFTIPLMKKIGYSKEFSGAVSSTASVGGQLLPPIMGAAAFIMAETLGIKYKEIVVAAAIPALIYYLGIIFQIQLRASKDKLDGMPKDQLPKVKETLKMYWHLTIPILFLVYMLFFSGYTVIKGAFLTILLTIIIAQLKKETRMSLKDIEAAFVASAKSTVSVAIACACVGIVIGVSSLTGFTINMASAIISLGGKSLLLTLVFTMVTCMLLGMGLPSIPAYIITVTIAAPALIELGIAPLAAHLFCFYFAMFANITPPVALASFAAAGISGGNPMKTGIVSIKLALAGFIIPYMFVYNNQLLLMNTNILQGIQVALTACVGVFLISAAVEGYFHTKVNIFMRLVMLAGAFLLIDSALLTDLAGVGIFVASIFIQRILARREARHAAA</sequence>
<feature type="transmembrane region" description="Helical" evidence="1">
    <location>
        <begin position="387"/>
        <end position="404"/>
    </location>
</feature>
<feature type="transmembrane region" description="Helical" evidence="1">
    <location>
        <begin position="485"/>
        <end position="508"/>
    </location>
</feature>
<dbReference type="PANTHER" id="PTHR43849">
    <property type="entry name" value="BLL3936 PROTEIN"/>
    <property type="match status" value="1"/>
</dbReference>
<organism evidence="3 4">
    <name type="scientific">Treponema vincentii</name>
    <dbReference type="NCBI Taxonomy" id="69710"/>
    <lineage>
        <taxon>Bacteria</taxon>
        <taxon>Pseudomonadati</taxon>
        <taxon>Spirochaetota</taxon>
        <taxon>Spirochaetia</taxon>
        <taxon>Spirochaetales</taxon>
        <taxon>Treponemataceae</taxon>
        <taxon>Treponema</taxon>
    </lineage>
</organism>
<feature type="transmembrane region" description="Helical" evidence="1">
    <location>
        <begin position="320"/>
        <end position="341"/>
    </location>
</feature>
<dbReference type="NCBIfam" id="TIGR02123">
    <property type="entry name" value="TRAP_fused"/>
    <property type="match status" value="1"/>
</dbReference>
<feature type="transmembrane region" description="Helical" evidence="1">
    <location>
        <begin position="33"/>
        <end position="50"/>
    </location>
</feature>
<reference evidence="3 4" key="1">
    <citation type="submission" date="2020-01" db="EMBL/GenBank/DDBJ databases">
        <title>Complete genome sequence of a human oral phylogroup 1 Treponema sp. strain ATCC 700766, originally isolated from periodontitis dental plaque.</title>
        <authorList>
            <person name="Chan Y."/>
            <person name="Huo Y.-B."/>
            <person name="Yu X.-L."/>
            <person name="Zeng H."/>
            <person name="Leung W.-K."/>
            <person name="Watt R.M."/>
        </authorList>
    </citation>
    <scope>NUCLEOTIDE SEQUENCE [LARGE SCALE GENOMIC DNA]</scope>
    <source>
        <strain evidence="3 4">OMZ 804</strain>
    </source>
</reference>
<dbReference type="PANTHER" id="PTHR43849:SF2">
    <property type="entry name" value="BLL3936 PROTEIN"/>
    <property type="match status" value="1"/>
</dbReference>
<keyword evidence="1" id="KW-0472">Membrane</keyword>
<feature type="transmembrane region" description="Helical" evidence="1">
    <location>
        <begin position="514"/>
        <end position="534"/>
    </location>
</feature>